<reference evidence="2 3" key="1">
    <citation type="submission" date="2024-09" db="EMBL/GenBank/DDBJ databases">
        <authorList>
            <person name="Sun Q."/>
            <person name="Mori K."/>
        </authorList>
    </citation>
    <scope>NUCLEOTIDE SEQUENCE [LARGE SCALE GENOMIC DNA]</scope>
    <source>
        <strain evidence="2 3">CCM 3426</strain>
    </source>
</reference>
<feature type="chain" id="PRO_5047537965" evidence="1">
    <location>
        <begin position="31"/>
        <end position="295"/>
    </location>
</feature>
<comment type="caution">
    <text evidence="2">The sequence shown here is derived from an EMBL/GenBank/DDBJ whole genome shotgun (WGS) entry which is preliminary data.</text>
</comment>
<protein>
    <submittedName>
        <fullName evidence="2">Uncharacterized protein</fullName>
    </submittedName>
</protein>
<feature type="signal peptide" evidence="1">
    <location>
        <begin position="1"/>
        <end position="30"/>
    </location>
</feature>
<accession>A0ABV5IR40</accession>
<dbReference type="RefSeq" id="WP_189652021.1">
    <property type="nucleotide sequence ID" value="NZ_BMRC01000024.1"/>
</dbReference>
<sequence length="295" mass="30662">MKRTLTGLALATTAALVAATPALLATPAQAAAPKNPVTAVKKQLVPGKGLKFSERIILTAGDREDVFVRRTGTLQFGKSGIAASDITGKFAITLSDLGGDEAPEELKALAKPERTIRIGTTSYLSGGLWSSLLPEGETWFKAPHGPTGGLTGTFGQPVNVAEQGTLKTLLKTAKPVSGGYAGTITVGALRKVSPWYRASSIDTDLPAKALKSVITWKLTVNAAGLPVRLVSTFPQTAITGSGSKKDGLRVDTRFTGWGDAVSIKAPTAEDVSSEFENGKDDLSSLDLPFGVSVAK</sequence>
<keyword evidence="1" id="KW-0732">Signal</keyword>
<evidence type="ECO:0000256" key="1">
    <source>
        <dbReference type="SAM" id="SignalP"/>
    </source>
</evidence>
<gene>
    <name evidence="2" type="ORF">ACFFV7_37720</name>
</gene>
<name>A0ABV5IR40_9ACTN</name>
<dbReference type="Proteomes" id="UP001589647">
    <property type="component" value="Unassembled WGS sequence"/>
</dbReference>
<evidence type="ECO:0000313" key="3">
    <source>
        <dbReference type="Proteomes" id="UP001589647"/>
    </source>
</evidence>
<proteinExistence type="predicted"/>
<evidence type="ECO:0000313" key="2">
    <source>
        <dbReference type="EMBL" id="MFB9206981.1"/>
    </source>
</evidence>
<organism evidence="2 3">
    <name type="scientific">Nonomuraea spiralis</name>
    <dbReference type="NCBI Taxonomy" id="46182"/>
    <lineage>
        <taxon>Bacteria</taxon>
        <taxon>Bacillati</taxon>
        <taxon>Actinomycetota</taxon>
        <taxon>Actinomycetes</taxon>
        <taxon>Streptosporangiales</taxon>
        <taxon>Streptosporangiaceae</taxon>
        <taxon>Nonomuraea</taxon>
    </lineage>
</organism>
<keyword evidence="3" id="KW-1185">Reference proteome</keyword>
<dbReference type="EMBL" id="JBHMEI010000042">
    <property type="protein sequence ID" value="MFB9206981.1"/>
    <property type="molecule type" value="Genomic_DNA"/>
</dbReference>